<dbReference type="InterPro" id="IPR053905">
    <property type="entry name" value="EF-G-like_DII"/>
</dbReference>
<dbReference type="OrthoDB" id="361630at2759"/>
<keyword evidence="4" id="KW-0547">Nucleotide-binding</keyword>
<dbReference type="InterPro" id="IPR015760">
    <property type="entry name" value="TIF_IF2"/>
</dbReference>
<name>A0A1E7ER04_9STRA</name>
<comment type="subcellular location">
    <subcellularLocation>
        <location evidence="1">Plastid</location>
        <location evidence="1">Chloroplast</location>
    </subcellularLocation>
</comment>
<dbReference type="Pfam" id="PF00009">
    <property type="entry name" value="GTP_EFTU"/>
    <property type="match status" value="1"/>
</dbReference>
<dbReference type="GO" id="GO:0005525">
    <property type="term" value="F:GTP binding"/>
    <property type="evidence" value="ECO:0007669"/>
    <property type="project" value="UniProtKB-KW"/>
</dbReference>
<evidence type="ECO:0000256" key="2">
    <source>
        <dbReference type="ARBA" id="ARBA00007733"/>
    </source>
</evidence>
<organism evidence="8 9">
    <name type="scientific">Fragilariopsis cylindrus CCMP1102</name>
    <dbReference type="NCBI Taxonomy" id="635003"/>
    <lineage>
        <taxon>Eukaryota</taxon>
        <taxon>Sar</taxon>
        <taxon>Stramenopiles</taxon>
        <taxon>Ochrophyta</taxon>
        <taxon>Bacillariophyta</taxon>
        <taxon>Bacillariophyceae</taxon>
        <taxon>Bacillariophycidae</taxon>
        <taxon>Bacillariales</taxon>
        <taxon>Bacillariaceae</taxon>
        <taxon>Fragilariopsis</taxon>
    </lineage>
</organism>
<dbReference type="InParanoid" id="A0A1E7ER04"/>
<dbReference type="PRINTS" id="PR00315">
    <property type="entry name" value="ELONGATNFCT"/>
</dbReference>
<dbReference type="GO" id="GO:0003924">
    <property type="term" value="F:GTPase activity"/>
    <property type="evidence" value="ECO:0007669"/>
    <property type="project" value="InterPro"/>
</dbReference>
<dbReference type="PANTHER" id="PTHR43381">
    <property type="entry name" value="TRANSLATION INITIATION FACTOR IF-2-RELATED"/>
    <property type="match status" value="1"/>
</dbReference>
<dbReference type="InterPro" id="IPR027417">
    <property type="entry name" value="P-loop_NTPase"/>
</dbReference>
<keyword evidence="3" id="KW-0396">Initiation factor</keyword>
<dbReference type="InterPro" id="IPR005225">
    <property type="entry name" value="Small_GTP-bd"/>
</dbReference>
<keyword evidence="9" id="KW-1185">Reference proteome</keyword>
<dbReference type="KEGG" id="fcy:FRACYDRAFT_196357"/>
<dbReference type="PROSITE" id="PS51722">
    <property type="entry name" value="G_TR_2"/>
    <property type="match status" value="1"/>
</dbReference>
<evidence type="ECO:0000256" key="4">
    <source>
        <dbReference type="ARBA" id="ARBA00022741"/>
    </source>
</evidence>
<evidence type="ECO:0000259" key="7">
    <source>
        <dbReference type="PROSITE" id="PS51722"/>
    </source>
</evidence>
<dbReference type="InterPro" id="IPR000795">
    <property type="entry name" value="T_Tr_GTP-bd_dom"/>
</dbReference>
<feature type="domain" description="Tr-type G" evidence="7">
    <location>
        <begin position="26"/>
        <end position="217"/>
    </location>
</feature>
<dbReference type="Gene3D" id="3.40.50.300">
    <property type="entry name" value="P-loop containing nucleotide triphosphate hydrolases"/>
    <property type="match status" value="1"/>
</dbReference>
<dbReference type="SUPFAM" id="SSF50447">
    <property type="entry name" value="Translation proteins"/>
    <property type="match status" value="2"/>
</dbReference>
<dbReference type="SUPFAM" id="SSF52540">
    <property type="entry name" value="P-loop containing nucleoside triphosphate hydrolases"/>
    <property type="match status" value="1"/>
</dbReference>
<dbReference type="EMBL" id="KV784380">
    <property type="protein sequence ID" value="OEU08408.1"/>
    <property type="molecule type" value="Genomic_DNA"/>
</dbReference>
<dbReference type="SUPFAM" id="SSF52156">
    <property type="entry name" value="Initiation factor IF2/eIF5b, domain 3"/>
    <property type="match status" value="1"/>
</dbReference>
<sequence length="569" mass="61078">MQQRRISDTDIDTDEDTNTIVGTYPARPPIVTIMGHVDHGKTTLMDALRRNTKNIAGTEAGGITQIISAFQVDLDGQDEKITFLDTPGHAAFKAMRQSGSHAADVIVLVVAADDGISEQTVEIINFYKSIVKGSSDSGISMVVAVNKIDKPGIDAEEAKMRIENQLLEYGIISEGMSSEGSEFGQPVQVIPTSGITGAGLDDLMEGLLLQSEVMDLRADDQANGEGIVMDARQEKGLGVVADCIIRWGKIEKGDVIISGDQVSQVRMLKDVSNKMLEKGLPSQPVRIIGFKSLPKAGDPIMVVASEEIAEEMLEQRRAIDPSTSDRPDGAGSDAALPKADGTVRIPIIVKADADGSLTAVRESLLNIGEDSKHTVVIDPIMEGIGEVTMSDIQMAKQSEATIFAFGSKRTDQTIINLAESEGVSICSNNIIYSLLDEARDVLGAYLPLIPKEHTHGRASVKAVFTIGTINGDEKVAGLNVMNGNIYKSKAPAGDSSTTDLDCHFRVYRDSQLISPVGESVTASSLRRFKELVDSVRLGDECGLALSGFTDFEEGDEIECYSVEMKKAKL</sequence>
<reference evidence="8 9" key="1">
    <citation type="submission" date="2016-09" db="EMBL/GenBank/DDBJ databases">
        <title>Extensive genetic diversity and differential bi-allelic expression allows diatom success in the polar Southern Ocean.</title>
        <authorList>
            <consortium name="DOE Joint Genome Institute"/>
            <person name="Mock T."/>
            <person name="Otillar R.P."/>
            <person name="Strauss J."/>
            <person name="Dupont C."/>
            <person name="Frickenhaus S."/>
            <person name="Maumus F."/>
            <person name="Mcmullan M."/>
            <person name="Sanges R."/>
            <person name="Schmutz J."/>
            <person name="Toseland A."/>
            <person name="Valas R."/>
            <person name="Veluchamy A."/>
            <person name="Ward B.J."/>
            <person name="Allen A."/>
            <person name="Barry K."/>
            <person name="Falciatore A."/>
            <person name="Ferrante M."/>
            <person name="Fortunato A.E."/>
            <person name="Gloeckner G."/>
            <person name="Gruber A."/>
            <person name="Hipkin R."/>
            <person name="Janech M."/>
            <person name="Kroth P."/>
            <person name="Leese F."/>
            <person name="Lindquist E."/>
            <person name="Lyon B.R."/>
            <person name="Martin J."/>
            <person name="Mayer C."/>
            <person name="Parker M."/>
            <person name="Quesneville H."/>
            <person name="Raymond J."/>
            <person name="Uhlig C."/>
            <person name="Valentin K.U."/>
            <person name="Worden A.Z."/>
            <person name="Armbrust E.V."/>
            <person name="Bowler C."/>
            <person name="Green B."/>
            <person name="Moulton V."/>
            <person name="Van Oosterhout C."/>
            <person name="Grigoriev I."/>
        </authorList>
    </citation>
    <scope>NUCLEOTIDE SEQUENCE [LARGE SCALE GENOMIC DNA]</scope>
    <source>
        <strain evidence="8 9">CCMP1102</strain>
    </source>
</reference>
<keyword evidence="5" id="KW-0648">Protein biosynthesis</keyword>
<evidence type="ECO:0000256" key="3">
    <source>
        <dbReference type="ARBA" id="ARBA00022540"/>
    </source>
</evidence>
<gene>
    <name evidence="8" type="ORF">FRACYDRAFT_196357</name>
</gene>
<dbReference type="InterPro" id="IPR036925">
    <property type="entry name" value="TIF_IF2_dom3_sf"/>
</dbReference>
<keyword evidence="8" id="KW-0378">Hydrolase</keyword>
<accession>A0A1E7ER04</accession>
<dbReference type="InterPro" id="IPR023115">
    <property type="entry name" value="TIF_IF2_dom3"/>
</dbReference>
<dbReference type="PANTHER" id="PTHR43381:SF20">
    <property type="entry name" value="TRANSLATION INITIATION FACTOR IF-2, MITOCHONDRIAL"/>
    <property type="match status" value="1"/>
</dbReference>
<evidence type="ECO:0000313" key="9">
    <source>
        <dbReference type="Proteomes" id="UP000095751"/>
    </source>
</evidence>
<dbReference type="GO" id="GO:0003743">
    <property type="term" value="F:translation initiation factor activity"/>
    <property type="evidence" value="ECO:0007669"/>
    <property type="project" value="UniProtKB-KW"/>
</dbReference>
<dbReference type="Proteomes" id="UP000095751">
    <property type="component" value="Unassembled WGS sequence"/>
</dbReference>
<dbReference type="Pfam" id="PF22042">
    <property type="entry name" value="EF-G_D2"/>
    <property type="match status" value="1"/>
</dbReference>
<dbReference type="AlphaFoldDB" id="A0A1E7ER04"/>
<dbReference type="Gene3D" id="3.40.50.10050">
    <property type="entry name" value="Translation initiation factor IF- 2, domain 3"/>
    <property type="match status" value="1"/>
</dbReference>
<keyword evidence="6" id="KW-0342">GTP-binding</keyword>
<dbReference type="Gene3D" id="2.40.30.10">
    <property type="entry name" value="Translation factors"/>
    <property type="match status" value="2"/>
</dbReference>
<dbReference type="GO" id="GO:0009507">
    <property type="term" value="C:chloroplast"/>
    <property type="evidence" value="ECO:0007669"/>
    <property type="project" value="UniProtKB-SubCell"/>
</dbReference>
<dbReference type="CDD" id="cd01887">
    <property type="entry name" value="IF2_eIF5B"/>
    <property type="match status" value="1"/>
</dbReference>
<comment type="similarity">
    <text evidence="2">Belongs to the TRAFAC class translation factor GTPase superfamily. Classic translation factor GTPase family. IF-2 subfamily.</text>
</comment>
<proteinExistence type="inferred from homology"/>
<dbReference type="InterPro" id="IPR009000">
    <property type="entry name" value="Transl_B-barrel_sf"/>
</dbReference>
<dbReference type="Pfam" id="PF11987">
    <property type="entry name" value="IF-2"/>
    <property type="match status" value="1"/>
</dbReference>
<evidence type="ECO:0000256" key="6">
    <source>
        <dbReference type="ARBA" id="ARBA00023134"/>
    </source>
</evidence>
<dbReference type="FunFam" id="3.40.50.300:FF:000019">
    <property type="entry name" value="Translation initiation factor IF-2"/>
    <property type="match status" value="1"/>
</dbReference>
<evidence type="ECO:0000313" key="8">
    <source>
        <dbReference type="EMBL" id="OEU08408.1"/>
    </source>
</evidence>
<evidence type="ECO:0000256" key="1">
    <source>
        <dbReference type="ARBA" id="ARBA00004229"/>
    </source>
</evidence>
<dbReference type="NCBIfam" id="TIGR00231">
    <property type="entry name" value="small_GTP"/>
    <property type="match status" value="1"/>
</dbReference>
<evidence type="ECO:0000256" key="5">
    <source>
        <dbReference type="ARBA" id="ARBA00022917"/>
    </source>
</evidence>
<dbReference type="FunFam" id="3.40.50.10050:FF:000001">
    <property type="entry name" value="Translation initiation factor IF-2"/>
    <property type="match status" value="1"/>
</dbReference>
<protein>
    <submittedName>
        <fullName evidence="8">p-loop containing nucleoside triphosphate hydrolase protein</fullName>
    </submittedName>
</protein>